<evidence type="ECO:0000256" key="1">
    <source>
        <dbReference type="SAM" id="Phobius"/>
    </source>
</evidence>
<keyword evidence="1" id="KW-0812">Transmembrane</keyword>
<sequence>MLLALELLRESRLTGPSSVLVSIAIGISLAELRLALYFFPLDGLLAGALLIIAFYLATGIVHHLLDHDLEWATAAEYAVVTIVASAAVIFARVFA</sequence>
<dbReference type="EMBL" id="CP115149">
    <property type="protein sequence ID" value="WBL36234.1"/>
    <property type="molecule type" value="Genomic_DNA"/>
</dbReference>
<keyword evidence="1" id="KW-1133">Transmembrane helix</keyword>
<keyword evidence="1" id="KW-0472">Membrane</keyword>
<feature type="transmembrane region" description="Helical" evidence="1">
    <location>
        <begin position="44"/>
        <end position="65"/>
    </location>
</feature>
<dbReference type="RefSeq" id="WP_270056759.1">
    <property type="nucleotide sequence ID" value="NZ_CP115149.1"/>
</dbReference>
<organism evidence="2 3">
    <name type="scientific">Tepidiforma flava</name>
    <dbReference type="NCBI Taxonomy" id="3004094"/>
    <lineage>
        <taxon>Bacteria</taxon>
        <taxon>Bacillati</taxon>
        <taxon>Chloroflexota</taxon>
        <taxon>Tepidiformia</taxon>
        <taxon>Tepidiformales</taxon>
        <taxon>Tepidiformaceae</taxon>
        <taxon>Tepidiforma</taxon>
    </lineage>
</organism>
<accession>A0ABY7M6U0</accession>
<gene>
    <name evidence="2" type="ORF">O0235_01100</name>
</gene>
<reference evidence="2 3" key="1">
    <citation type="journal article" date="2023" name="ISME J.">
        <title>Thermophilic Dehalococcoidia with unusual traits shed light on an unexpected past.</title>
        <authorList>
            <person name="Palmer M."/>
            <person name="Covington J.K."/>
            <person name="Zhou E.M."/>
            <person name="Thomas S.C."/>
            <person name="Habib N."/>
            <person name="Seymour C.O."/>
            <person name="Lai D."/>
            <person name="Johnston J."/>
            <person name="Hashimi A."/>
            <person name="Jiao J.Y."/>
            <person name="Muok A.R."/>
            <person name="Liu L."/>
            <person name="Xian W.D."/>
            <person name="Zhi X.Y."/>
            <person name="Li M.M."/>
            <person name="Silva L.P."/>
            <person name="Bowen B.P."/>
            <person name="Louie K."/>
            <person name="Briegel A."/>
            <person name="Pett-Ridge J."/>
            <person name="Weber P.K."/>
            <person name="Tocheva E.I."/>
            <person name="Woyke T."/>
            <person name="Northen T.R."/>
            <person name="Mayali X."/>
            <person name="Li W.J."/>
            <person name="Hedlund B.P."/>
        </authorList>
    </citation>
    <scope>NUCLEOTIDE SEQUENCE [LARGE SCALE GENOMIC DNA]</scope>
    <source>
        <strain evidence="2 3">YIM 72310</strain>
    </source>
</reference>
<feature type="transmembrane region" description="Helical" evidence="1">
    <location>
        <begin position="77"/>
        <end position="94"/>
    </location>
</feature>
<keyword evidence="3" id="KW-1185">Reference proteome</keyword>
<dbReference type="InterPro" id="IPR043715">
    <property type="entry name" value="DUF5656"/>
</dbReference>
<evidence type="ECO:0000313" key="3">
    <source>
        <dbReference type="Proteomes" id="UP001212803"/>
    </source>
</evidence>
<dbReference type="Proteomes" id="UP001212803">
    <property type="component" value="Chromosome"/>
</dbReference>
<dbReference type="Pfam" id="PF18900">
    <property type="entry name" value="DUF5656"/>
    <property type="match status" value="1"/>
</dbReference>
<evidence type="ECO:0000313" key="2">
    <source>
        <dbReference type="EMBL" id="WBL36234.1"/>
    </source>
</evidence>
<name>A0ABY7M6U0_9CHLR</name>
<protein>
    <submittedName>
        <fullName evidence="2">Uncharacterized protein</fullName>
    </submittedName>
</protein>
<proteinExistence type="predicted"/>